<evidence type="ECO:0000313" key="2">
    <source>
        <dbReference type="Proteomes" id="UP000318349"/>
    </source>
</evidence>
<organism evidence="1 2">
    <name type="scientific">Denitromonas halophila</name>
    <dbReference type="NCBI Taxonomy" id="1629404"/>
    <lineage>
        <taxon>Bacteria</taxon>
        <taxon>Pseudomonadati</taxon>
        <taxon>Pseudomonadota</taxon>
        <taxon>Betaproteobacteria</taxon>
        <taxon>Rhodocyclales</taxon>
        <taxon>Zoogloeaceae</taxon>
        <taxon>Denitromonas</taxon>
    </lineage>
</organism>
<evidence type="ECO:0000313" key="1">
    <source>
        <dbReference type="EMBL" id="TVO76112.1"/>
    </source>
</evidence>
<accession>A0A558EX65</accession>
<dbReference type="AlphaFoldDB" id="A0A558EX65"/>
<dbReference type="Proteomes" id="UP000318349">
    <property type="component" value="Unassembled WGS sequence"/>
</dbReference>
<protein>
    <submittedName>
        <fullName evidence="1">Uncharacterized protein</fullName>
    </submittedName>
</protein>
<dbReference type="EMBL" id="VMNI01000010">
    <property type="protein sequence ID" value="TVO76112.1"/>
    <property type="molecule type" value="Genomic_DNA"/>
</dbReference>
<gene>
    <name evidence="1" type="ORF">FHP89_11660</name>
</gene>
<reference evidence="1 2" key="1">
    <citation type="submission" date="2019-07" db="EMBL/GenBank/DDBJ databases">
        <title>The pathways for chlorine oxyanion respiration interact through the shared metabolite chlorate.</title>
        <authorList>
            <person name="Barnum T.P."/>
            <person name="Cheng Y."/>
            <person name="Hill K.A."/>
            <person name="Lucas L.N."/>
            <person name="Carlson H.K."/>
            <person name="Coates J.D."/>
        </authorList>
    </citation>
    <scope>NUCLEOTIDE SEQUENCE [LARGE SCALE GENOMIC DNA]</scope>
    <source>
        <strain evidence="1 2">SFB-1</strain>
    </source>
</reference>
<proteinExistence type="predicted"/>
<comment type="caution">
    <text evidence="1">The sequence shown here is derived from an EMBL/GenBank/DDBJ whole genome shotgun (WGS) entry which is preliminary data.</text>
</comment>
<sequence length="370" mass="42390">MLEEAVLRYYEYASGRKRIPFLAERTGISARGLGKGLKKGLRESTISRARRHSEENVRDQLRQCQFSEDEISAWISGHPGTLTAGMIYETEVQGLIEFPLTMALARRIDELGIALISARQSDDFAKAKTTLLDTDWLHSPHFSNNYDEASDACPELLRQAQSASVWSELEKPAAGAAANLLFSLLAQWDIEFQSLYLRQMQRRPVFSLLLPLADIERVQANPRGREPIRFPVSRLIDLLYAMHHRHRYCRWPDTRPGLKDLVPVCNESETNLVNWRDGTKHLSLKNFEQLRQAFFVPPKDSCPPPIMPLYVAAALFQVLLVKVDTAKRGKQIRLHNEEYLYWWNEHLQRMKQAGGVVSGDTPWPAWLSEP</sequence>
<name>A0A558EX65_9RHOO</name>